<sequence>MKYGREIRPPSGGVGRWRWRTSRLAPGGGAWSGPSRGCGPPGEARRRKTRRT</sequence>
<evidence type="ECO:0000313" key="4">
    <source>
        <dbReference type="Proteomes" id="UP000663760"/>
    </source>
</evidence>
<organism evidence="2">
    <name type="scientific">Spirodela intermedia</name>
    <name type="common">Intermediate duckweed</name>
    <dbReference type="NCBI Taxonomy" id="51605"/>
    <lineage>
        <taxon>Eukaryota</taxon>
        <taxon>Viridiplantae</taxon>
        <taxon>Streptophyta</taxon>
        <taxon>Embryophyta</taxon>
        <taxon>Tracheophyta</taxon>
        <taxon>Spermatophyta</taxon>
        <taxon>Magnoliopsida</taxon>
        <taxon>Liliopsida</taxon>
        <taxon>Araceae</taxon>
        <taxon>Lemnoideae</taxon>
        <taxon>Spirodela</taxon>
    </lineage>
</organism>
<gene>
    <name evidence="2" type="ORF">SI7747_06007378</name>
    <name evidence="3" type="ORF">SI8410_06008005</name>
</gene>
<evidence type="ECO:0000313" key="3">
    <source>
        <dbReference type="EMBL" id="CAA7397340.1"/>
    </source>
</evidence>
<keyword evidence="4" id="KW-1185">Reference proteome</keyword>
<dbReference type="Proteomes" id="UP000663760">
    <property type="component" value="Chromosome 6"/>
</dbReference>
<accession>A0A7I8ITT8</accession>
<proteinExistence type="predicted"/>
<reference evidence="2" key="1">
    <citation type="submission" date="2019-12" db="EMBL/GenBank/DDBJ databases">
        <authorList>
            <person name="Scholz U."/>
            <person name="Mascher M."/>
            <person name="Fiebig A."/>
        </authorList>
    </citation>
    <scope>NUCLEOTIDE SEQUENCE</scope>
</reference>
<protein>
    <submittedName>
        <fullName evidence="2">Uncharacterized protein</fullName>
    </submittedName>
</protein>
<feature type="region of interest" description="Disordered" evidence="1">
    <location>
        <begin position="1"/>
        <end position="52"/>
    </location>
</feature>
<dbReference type="AlphaFoldDB" id="A0A7I8ITT8"/>
<dbReference type="EMBL" id="LR746269">
    <property type="protein sequence ID" value="CAA7397340.1"/>
    <property type="molecule type" value="Genomic_DNA"/>
</dbReference>
<evidence type="ECO:0000256" key="1">
    <source>
        <dbReference type="SAM" id="MobiDB-lite"/>
    </source>
</evidence>
<dbReference type="EMBL" id="LR743593">
    <property type="protein sequence ID" value="CAA2621267.1"/>
    <property type="molecule type" value="Genomic_DNA"/>
</dbReference>
<evidence type="ECO:0000313" key="2">
    <source>
        <dbReference type="EMBL" id="CAA2621267.1"/>
    </source>
</evidence>
<name>A0A7I8ITT8_SPIIN</name>